<gene>
    <name evidence="1" type="ORF">LTR78_006361</name>
</gene>
<sequence length="287" mass="31341">MAVTYIFDFMADELPKDDVCEASAARARHAGCVACWIVVDEDVNDAWVVGQSSPPVSFHKTLGMDTRQKGSAHAILTLIYQDTGLIFFATSISNTIRLLKMQAPKNEQSPFLDDADSQAHLLEIPLELRIMIYDCIFADLLAGTRSAETPAQVREALQPTILHICRIIRCEAMPKHLISLRAAAAALARPISKSLETCEAEIERSSTLPPTEELIKKLRNMVAEVNAQNAAVTKKVEVIIKIVKVLTGGLCDFVGECEELQASMAKATEMLRGVDGSEESLVEDGSV</sequence>
<evidence type="ECO:0000313" key="1">
    <source>
        <dbReference type="EMBL" id="KAK3673807.1"/>
    </source>
</evidence>
<reference evidence="1" key="1">
    <citation type="submission" date="2023-07" db="EMBL/GenBank/DDBJ databases">
        <title>Black Yeasts Isolated from many extreme environments.</title>
        <authorList>
            <person name="Coleine C."/>
            <person name="Stajich J.E."/>
            <person name="Selbmann L."/>
        </authorList>
    </citation>
    <scope>NUCLEOTIDE SEQUENCE</scope>
    <source>
        <strain evidence="1">CCFEE 5485</strain>
    </source>
</reference>
<dbReference type="Proteomes" id="UP001274830">
    <property type="component" value="Unassembled WGS sequence"/>
</dbReference>
<keyword evidence="2" id="KW-1185">Reference proteome</keyword>
<accession>A0AAE1C0A0</accession>
<name>A0AAE1C0A0_9PEZI</name>
<organism evidence="1 2">
    <name type="scientific">Recurvomyces mirabilis</name>
    <dbReference type="NCBI Taxonomy" id="574656"/>
    <lineage>
        <taxon>Eukaryota</taxon>
        <taxon>Fungi</taxon>
        <taxon>Dikarya</taxon>
        <taxon>Ascomycota</taxon>
        <taxon>Pezizomycotina</taxon>
        <taxon>Dothideomycetes</taxon>
        <taxon>Dothideomycetidae</taxon>
        <taxon>Mycosphaerellales</taxon>
        <taxon>Teratosphaeriaceae</taxon>
        <taxon>Recurvomyces</taxon>
    </lineage>
</organism>
<evidence type="ECO:0000313" key="2">
    <source>
        <dbReference type="Proteomes" id="UP001274830"/>
    </source>
</evidence>
<dbReference type="EMBL" id="JAUTXT010000023">
    <property type="protein sequence ID" value="KAK3673807.1"/>
    <property type="molecule type" value="Genomic_DNA"/>
</dbReference>
<protein>
    <submittedName>
        <fullName evidence="1">Uncharacterized protein</fullName>
    </submittedName>
</protein>
<dbReference type="AlphaFoldDB" id="A0AAE1C0A0"/>
<proteinExistence type="predicted"/>
<comment type="caution">
    <text evidence="1">The sequence shown here is derived from an EMBL/GenBank/DDBJ whole genome shotgun (WGS) entry which is preliminary data.</text>
</comment>